<dbReference type="Proteomes" id="UP000037551">
    <property type="component" value="Unassembled WGS sequence"/>
</dbReference>
<proteinExistence type="predicted"/>
<dbReference type="EMBL" id="LFMW01000002">
    <property type="protein sequence ID" value="KMT56863.1"/>
    <property type="molecule type" value="Genomic_DNA"/>
</dbReference>
<keyword evidence="2" id="KW-1185">Reference proteome</keyword>
<gene>
    <name evidence="1" type="ORF">ACR52_04580</name>
</gene>
<reference evidence="1 2" key="1">
    <citation type="submission" date="2015-06" db="EMBL/GenBank/DDBJ databases">
        <title>Draft genome sequence of an Antarctic Pseudomonas sp. strain KG01 with full potential for biotechnological applications.</title>
        <authorList>
            <person name="Pavlov M.S."/>
            <person name="Lira F."/>
            <person name="Martinez J.L."/>
            <person name="Marshall S.H."/>
        </authorList>
    </citation>
    <scope>NUCLEOTIDE SEQUENCE [LARGE SCALE GENOMIC DNA]</scope>
    <source>
        <strain evidence="1 2">KG01</strain>
    </source>
</reference>
<evidence type="ECO:0000313" key="1">
    <source>
        <dbReference type="EMBL" id="KMT56863.1"/>
    </source>
</evidence>
<name>A0A0J8G7Z8_9PSED</name>
<dbReference type="STRING" id="1674920.ACR52_04580"/>
<accession>A0A0J8G7Z8</accession>
<dbReference type="PATRIC" id="fig|1674920.3.peg.1621"/>
<dbReference type="InterPro" id="IPR008964">
    <property type="entry name" value="Invasin/intimin_cell_adhesion"/>
</dbReference>
<dbReference type="AlphaFoldDB" id="A0A0J8G7Z8"/>
<sequence length="601" mass="66297">MSLFDTIRLFWGSELIEYRVEKQSEVGESVVVTVDYLTILKAGDDDMLKVAFQVRDAVGNFPDFYAPLSEVELVRVSLDLAPHSVPWLGEESDPDDEIYLAMLEGRDQRVSMFVSSNDFVLHDGVLLVFNGVDADGMAVTYTDLWSVDRLGRSHTFFVPYATVEAVAMGRATIFYEHQPRDGGVRQSKRLQVRIIGDPVPWPVPEVVEAPAGYLDPDVLNATVIFSAAPGWQPHQDLSVVWVTTHTDNPVHYRSTRKVGNIPPDREMLFTVPGREVKRFKGHSIEVYYELAEPGVIPAPRESKRLPLLVGAYVGDMPAAIIDKAEGGWLNPEDVPTGTLTTLPFAETEEGDQLILYWAASDDGVSHLFPVTIGAAGETVGIHVANAYIAPNFGKSVTVYYTLKRDGEPLRFSKVLTLFIGVLPLVIDPLEMVLDGLAVKMPDWPTTGVDAPGNTGFREPTGGTPPYTYSSSNPAAIDVVDGKVTGHTNGIATIRVTDAKGASVFYNVAVKNVYRLVINETKMRGDDAITWMQSINGATLFLHGGAVLNKVYKLPLRTEANWGCADKYGEYYVFIHVYRPDIEWWYGIGPHNLLGAWCMVPT</sequence>
<evidence type="ECO:0008006" key="3">
    <source>
        <dbReference type="Google" id="ProtNLM"/>
    </source>
</evidence>
<evidence type="ECO:0000313" key="2">
    <source>
        <dbReference type="Proteomes" id="UP000037551"/>
    </source>
</evidence>
<comment type="caution">
    <text evidence="1">The sequence shown here is derived from an EMBL/GenBank/DDBJ whole genome shotgun (WGS) entry which is preliminary data.</text>
</comment>
<protein>
    <recommendedName>
        <fullName evidence="3">BIG2 domain-containing protein</fullName>
    </recommendedName>
</protein>
<organism evidence="1 2">
    <name type="scientific">Pseudomonas fildesensis</name>
    <dbReference type="NCBI Taxonomy" id="1674920"/>
    <lineage>
        <taxon>Bacteria</taxon>
        <taxon>Pseudomonadati</taxon>
        <taxon>Pseudomonadota</taxon>
        <taxon>Gammaproteobacteria</taxon>
        <taxon>Pseudomonadales</taxon>
        <taxon>Pseudomonadaceae</taxon>
        <taxon>Pseudomonas</taxon>
    </lineage>
</organism>
<dbReference type="Gene3D" id="2.60.40.1080">
    <property type="match status" value="1"/>
</dbReference>
<dbReference type="SUPFAM" id="SSF49373">
    <property type="entry name" value="Invasin/intimin cell-adhesion fragments"/>
    <property type="match status" value="1"/>
</dbReference>